<evidence type="ECO:0000313" key="3">
    <source>
        <dbReference type="Proteomes" id="UP000018948"/>
    </source>
</evidence>
<gene>
    <name evidence="2" type="ORF">F442_20376</name>
</gene>
<feature type="compositionally biased region" description="Polar residues" evidence="1">
    <location>
        <begin position="176"/>
        <end position="186"/>
    </location>
</feature>
<protein>
    <submittedName>
        <fullName evidence="2">Uncharacterized protein</fullName>
    </submittedName>
</protein>
<name>W2Y7P8_PHYNI</name>
<evidence type="ECO:0000256" key="1">
    <source>
        <dbReference type="SAM" id="MobiDB-lite"/>
    </source>
</evidence>
<dbReference type="OrthoDB" id="126373at2759"/>
<organism evidence="2 3">
    <name type="scientific">Phytophthora nicotianae P10297</name>
    <dbReference type="NCBI Taxonomy" id="1317064"/>
    <lineage>
        <taxon>Eukaryota</taxon>
        <taxon>Sar</taxon>
        <taxon>Stramenopiles</taxon>
        <taxon>Oomycota</taxon>
        <taxon>Peronosporomycetes</taxon>
        <taxon>Peronosporales</taxon>
        <taxon>Peronosporaceae</taxon>
        <taxon>Phytophthora</taxon>
    </lineage>
</organism>
<dbReference type="Proteomes" id="UP000018948">
    <property type="component" value="Unassembled WGS sequence"/>
</dbReference>
<proteinExistence type="predicted"/>
<sequence>MTQSFGTEDLPSSAQDLASLLVLVESRRDVEGQDRLPKSTEFRESGIQSLTAKEFRLITRVSHFDFFRIISEIETNEFFQNNSGCGEAPVWLQLVVALNRLGNYGNGVSLGRTQKLWGIGQGICALYTTRVLLALKDLATKFVVWPDAEERRSISRRMEQRGFRGGVGFIAGITKGDTTGNVSGQNSERSDESSSWSDSTACREMAIDNASRKPPFLLAR</sequence>
<feature type="region of interest" description="Disordered" evidence="1">
    <location>
        <begin position="174"/>
        <end position="200"/>
    </location>
</feature>
<dbReference type="EMBL" id="ANIY01004241">
    <property type="protein sequence ID" value="ETP30673.1"/>
    <property type="molecule type" value="Genomic_DNA"/>
</dbReference>
<dbReference type="AlphaFoldDB" id="W2Y7P8"/>
<comment type="caution">
    <text evidence="2">The sequence shown here is derived from an EMBL/GenBank/DDBJ whole genome shotgun (WGS) entry which is preliminary data.</text>
</comment>
<reference evidence="2 3" key="1">
    <citation type="submission" date="2013-11" db="EMBL/GenBank/DDBJ databases">
        <title>The Genome Sequence of Phytophthora parasitica P10297.</title>
        <authorList>
            <consortium name="The Broad Institute Genomics Platform"/>
            <person name="Russ C."/>
            <person name="Tyler B."/>
            <person name="Panabieres F."/>
            <person name="Shan W."/>
            <person name="Tripathy S."/>
            <person name="Grunwald N."/>
            <person name="Machado M."/>
            <person name="Johnson C.S."/>
            <person name="Walker B."/>
            <person name="Young S.K."/>
            <person name="Zeng Q."/>
            <person name="Gargeya S."/>
            <person name="Fitzgerald M."/>
            <person name="Haas B."/>
            <person name="Abouelleil A."/>
            <person name="Allen A.W."/>
            <person name="Alvarado L."/>
            <person name="Arachchi H.M."/>
            <person name="Berlin A.M."/>
            <person name="Chapman S.B."/>
            <person name="Gainer-Dewar J."/>
            <person name="Goldberg J."/>
            <person name="Griggs A."/>
            <person name="Gujja S."/>
            <person name="Hansen M."/>
            <person name="Howarth C."/>
            <person name="Imamovic A."/>
            <person name="Ireland A."/>
            <person name="Larimer J."/>
            <person name="McCowan C."/>
            <person name="Murphy C."/>
            <person name="Pearson M."/>
            <person name="Poon T.W."/>
            <person name="Priest M."/>
            <person name="Roberts A."/>
            <person name="Saif S."/>
            <person name="Shea T."/>
            <person name="Sisk P."/>
            <person name="Sykes S."/>
            <person name="Wortman J."/>
            <person name="Nusbaum C."/>
            <person name="Birren B."/>
        </authorList>
    </citation>
    <scope>NUCLEOTIDE SEQUENCE [LARGE SCALE GENOMIC DNA]</scope>
    <source>
        <strain evidence="2 3">P10297</strain>
    </source>
</reference>
<accession>W2Y7P8</accession>
<evidence type="ECO:0000313" key="2">
    <source>
        <dbReference type="EMBL" id="ETP30673.1"/>
    </source>
</evidence>